<reference evidence="1 2" key="2">
    <citation type="journal article" date="2016" name="Int. J. Syst. Evol. Microbiol.">
        <title>Pyrococcus kukulkanii sp. nov., a hyperthermophilic, piezophilic archaeon isolated from a deep-sea hydrothermal vent.</title>
        <authorList>
            <person name="Callac N."/>
            <person name="Oger P."/>
            <person name="Lesongeur F."/>
            <person name="Rattray J.E."/>
            <person name="Vannier P."/>
            <person name="Michoud G."/>
            <person name="Beauverger M."/>
            <person name="Gayet N."/>
            <person name="Rouxel O."/>
            <person name="Jebbar M."/>
            <person name="Godfroy A."/>
        </authorList>
    </citation>
    <scope>NUCLEOTIDE SEQUENCE [LARGE SCALE GENOMIC DNA]</scope>
    <source>
        <strain evidence="1 2">NCB100</strain>
    </source>
</reference>
<dbReference type="GeneID" id="28491681"/>
<organism evidence="1 2">
    <name type="scientific">Pyrococcus kukulkanii</name>
    <dbReference type="NCBI Taxonomy" id="1609559"/>
    <lineage>
        <taxon>Archaea</taxon>
        <taxon>Methanobacteriati</taxon>
        <taxon>Methanobacteriota</taxon>
        <taxon>Thermococci</taxon>
        <taxon>Thermococcales</taxon>
        <taxon>Thermococcaceae</taxon>
        <taxon>Pyrococcus</taxon>
    </lineage>
</organism>
<dbReference type="AlphaFoldDB" id="A0A127BAH8"/>
<sequence length="321" mass="36312">MKKYAMGIFILIFFFIIFLTKGGMSEHIVSQVENSPSQHFIEASNNTFQGSEIKREVVPLNSSNFVLPYVGYVYGTPNNTVAQVMLYWCYPKTLVNQSVAVTVTMNFGSSILSASYNGRRIPVFYHGYLGIILPINFSQLDLSAPGSYKFLDVQGTLHWIQEGHMQRIPLNLGNWTFETAKEEPELRPNITAFSLENLEFNGGMREVEYSFGLYNPLNTTIRLVNVSFKIPSNLVRIIKIEVYNASTPYEIDKSRLVSSKAIPPKESRYFVITLRIDGKVRSLFIQPKLVYSVGNKTYAMPGPPFQDTALPMACTYNIKTS</sequence>
<accession>A0A127BAH8</accession>
<evidence type="ECO:0000313" key="1">
    <source>
        <dbReference type="EMBL" id="AMM54348.1"/>
    </source>
</evidence>
<reference evidence="2" key="1">
    <citation type="submission" date="2015-02" db="EMBL/GenBank/DDBJ databases">
        <title>Pyrococcus kukulkanii sp. nov., a novel hyperthermophilic archaeon isolated from a deep-sea hydrothermal vent at the Guaymas Basin.</title>
        <authorList>
            <person name="Oger P.M."/>
            <person name="Callac N."/>
            <person name="Jebbar M."/>
            <person name="Godfroy A."/>
        </authorList>
    </citation>
    <scope>NUCLEOTIDE SEQUENCE [LARGE SCALE GENOMIC DNA]</scope>
    <source>
        <strain evidence="2">NCB100</strain>
    </source>
</reference>
<dbReference type="Proteomes" id="UP000070587">
    <property type="component" value="Chromosome"/>
</dbReference>
<dbReference type="PATRIC" id="fig|1609559.3.peg.1581"/>
<evidence type="ECO:0000313" key="2">
    <source>
        <dbReference type="Proteomes" id="UP000070587"/>
    </source>
</evidence>
<dbReference type="OrthoDB" id="85924at2157"/>
<dbReference type="RefSeq" id="WP_068323072.1">
    <property type="nucleotide sequence ID" value="NZ_CP010835.1"/>
</dbReference>
<dbReference type="KEGG" id="pyc:TQ32_07555"/>
<protein>
    <submittedName>
        <fullName evidence="1">Uncharacterized protein</fullName>
    </submittedName>
</protein>
<dbReference type="EMBL" id="CP010835">
    <property type="protein sequence ID" value="AMM54348.1"/>
    <property type="molecule type" value="Genomic_DNA"/>
</dbReference>
<name>A0A127BAH8_9EURY</name>
<gene>
    <name evidence="1" type="ORF">TQ32_07555</name>
</gene>
<proteinExistence type="predicted"/>